<keyword evidence="1" id="KW-1133">Transmembrane helix</keyword>
<evidence type="ECO:0000256" key="1">
    <source>
        <dbReference type="SAM" id="Phobius"/>
    </source>
</evidence>
<feature type="transmembrane region" description="Helical" evidence="1">
    <location>
        <begin position="135"/>
        <end position="154"/>
    </location>
</feature>
<dbReference type="Proteomes" id="UP000254236">
    <property type="component" value="Chromosome"/>
</dbReference>
<reference evidence="2 4" key="1">
    <citation type="submission" date="2018-07" db="EMBL/GenBank/DDBJ databases">
        <title>Brachybacterium saurashtrense DSM 23186 genome sequence.</title>
        <authorList>
            <person name="Guo L."/>
        </authorList>
    </citation>
    <scope>NUCLEOTIDE SEQUENCE [LARGE SCALE GENOMIC DNA]</scope>
    <source>
        <strain evidence="2 4">DSM 23186</strain>
    </source>
</reference>
<reference evidence="3 5" key="2">
    <citation type="submission" date="2018-08" db="EMBL/GenBank/DDBJ databases">
        <title>Brachybacterium saurashtrense DSM 23186.</title>
        <authorList>
            <person name="Li Y."/>
        </authorList>
    </citation>
    <scope>NUCLEOTIDE SEQUENCE [LARGE SCALE GENOMIC DNA]</scope>
    <source>
        <strain evidence="3 5">DSM 23186</strain>
    </source>
</reference>
<dbReference type="Proteomes" id="UP000282185">
    <property type="component" value="Unassembled WGS sequence"/>
</dbReference>
<feature type="transmembrane region" description="Helical" evidence="1">
    <location>
        <begin position="20"/>
        <end position="48"/>
    </location>
</feature>
<sequence>MGADLGAALTFAGRALLRNWLPFLVVGLLYSAIATVLVVGGIAAGIAAMLPMAESASPGDDVPPQAILVFYGIVTLAIVLMVPFMLLWQSGSARAAEVILDGGRPTLRQALVGPFRVILTALLVGAITVVGLMLLYIPGLIAGVLLMFAIPAAARGASPLEALRQSVALVRANLATAIVTYLVISVIGSLAGFLLITVIALIPFLLLFEIGMFERLSGRELPEPTARA</sequence>
<organism evidence="3 5">
    <name type="scientific">Brachybacterium saurashtrense</name>
    <dbReference type="NCBI Taxonomy" id="556288"/>
    <lineage>
        <taxon>Bacteria</taxon>
        <taxon>Bacillati</taxon>
        <taxon>Actinomycetota</taxon>
        <taxon>Actinomycetes</taxon>
        <taxon>Micrococcales</taxon>
        <taxon>Dermabacteraceae</taxon>
        <taxon>Brachybacterium</taxon>
    </lineage>
</organism>
<evidence type="ECO:0000313" key="4">
    <source>
        <dbReference type="Proteomes" id="UP000254236"/>
    </source>
</evidence>
<feature type="transmembrane region" description="Helical" evidence="1">
    <location>
        <begin position="68"/>
        <end position="88"/>
    </location>
</feature>
<dbReference type="KEGG" id="bsau:DWV08_01310"/>
<gene>
    <name evidence="2" type="ORF">DWV08_01310</name>
    <name evidence="3" type="ORF">DXU92_06440</name>
</gene>
<protein>
    <recommendedName>
        <fullName evidence="6">Glycerophosphoryl diester phosphodiesterase membrane domain-containing protein</fullName>
    </recommendedName>
</protein>
<dbReference type="AlphaFoldDB" id="A0A345YT63"/>
<dbReference type="EMBL" id="QSWH01000003">
    <property type="protein sequence ID" value="RRR23438.1"/>
    <property type="molecule type" value="Genomic_DNA"/>
</dbReference>
<dbReference type="EMBL" id="CP031356">
    <property type="protein sequence ID" value="AXK47115.1"/>
    <property type="molecule type" value="Genomic_DNA"/>
</dbReference>
<keyword evidence="1" id="KW-0472">Membrane</keyword>
<evidence type="ECO:0000313" key="5">
    <source>
        <dbReference type="Proteomes" id="UP000282185"/>
    </source>
</evidence>
<feature type="transmembrane region" description="Helical" evidence="1">
    <location>
        <begin position="190"/>
        <end position="210"/>
    </location>
</feature>
<proteinExistence type="predicted"/>
<accession>A0A345YT63</accession>
<name>A0A345YT63_9MICO</name>
<evidence type="ECO:0000313" key="2">
    <source>
        <dbReference type="EMBL" id="AXK47115.1"/>
    </source>
</evidence>
<evidence type="ECO:0000313" key="3">
    <source>
        <dbReference type="EMBL" id="RRR23438.1"/>
    </source>
</evidence>
<evidence type="ECO:0008006" key="6">
    <source>
        <dbReference type="Google" id="ProtNLM"/>
    </source>
</evidence>
<dbReference type="OrthoDB" id="4794382at2"/>
<keyword evidence="4" id="KW-1185">Reference proteome</keyword>
<keyword evidence="1" id="KW-0812">Transmembrane</keyword>